<name>A0A285RDN3_9BACL</name>
<evidence type="ECO:0000259" key="23">
    <source>
        <dbReference type="PROSITE" id="PS50855"/>
    </source>
</evidence>
<dbReference type="SUPFAM" id="SSF81442">
    <property type="entry name" value="Cytochrome c oxidase subunit I-like"/>
    <property type="match status" value="1"/>
</dbReference>
<evidence type="ECO:0000256" key="13">
    <source>
        <dbReference type="ARBA" id="ARBA00022982"/>
    </source>
</evidence>
<keyword evidence="7" id="KW-1003">Cell membrane</keyword>
<feature type="transmembrane region" description="Helical" evidence="22">
    <location>
        <begin position="30"/>
        <end position="50"/>
    </location>
</feature>
<feature type="domain" description="Cytochrome oxidase subunit I profile" evidence="23">
    <location>
        <begin position="11"/>
        <end position="524"/>
    </location>
</feature>
<evidence type="ECO:0000256" key="17">
    <source>
        <dbReference type="ARBA" id="ARBA00023136"/>
    </source>
</evidence>
<evidence type="ECO:0000256" key="14">
    <source>
        <dbReference type="ARBA" id="ARBA00022989"/>
    </source>
</evidence>
<evidence type="ECO:0000256" key="2">
    <source>
        <dbReference type="ARBA" id="ARBA00004673"/>
    </source>
</evidence>
<dbReference type="FunFam" id="1.20.210.10:FF:000006">
    <property type="entry name" value="Cytochrome c oxidase subunit 1"/>
    <property type="match status" value="1"/>
</dbReference>
<dbReference type="EMBL" id="OBMQ01000001">
    <property type="protein sequence ID" value="SOB92215.1"/>
    <property type="molecule type" value="Genomic_DNA"/>
</dbReference>
<dbReference type="GO" id="GO:0009060">
    <property type="term" value="P:aerobic respiration"/>
    <property type="evidence" value="ECO:0007669"/>
    <property type="project" value="InterPro"/>
</dbReference>
<feature type="transmembrane region" description="Helical" evidence="22">
    <location>
        <begin position="310"/>
        <end position="334"/>
    </location>
</feature>
<evidence type="ECO:0000256" key="1">
    <source>
        <dbReference type="ARBA" id="ARBA00004651"/>
    </source>
</evidence>
<dbReference type="InterPro" id="IPR000883">
    <property type="entry name" value="Cyt_C_Oxase_1"/>
</dbReference>
<comment type="pathway">
    <text evidence="2">Energy metabolism; oxidative phosphorylation.</text>
</comment>
<evidence type="ECO:0000256" key="21">
    <source>
        <dbReference type="RuleBase" id="RU000370"/>
    </source>
</evidence>
<dbReference type="RefSeq" id="WP_097072019.1">
    <property type="nucleotide sequence ID" value="NZ_OBMQ01000001.1"/>
</dbReference>
<dbReference type="AlphaFoldDB" id="A0A285RDN3"/>
<keyword evidence="13 21" id="KW-0249">Electron transport</keyword>
<evidence type="ECO:0000256" key="7">
    <source>
        <dbReference type="ARBA" id="ARBA00022475"/>
    </source>
</evidence>
<evidence type="ECO:0000313" key="25">
    <source>
        <dbReference type="Proteomes" id="UP000219636"/>
    </source>
</evidence>
<evidence type="ECO:0000313" key="24">
    <source>
        <dbReference type="EMBL" id="SOB92215.1"/>
    </source>
</evidence>
<feature type="transmembrane region" description="Helical" evidence="22">
    <location>
        <begin position="153"/>
        <end position="181"/>
    </location>
</feature>
<dbReference type="GO" id="GO:0005886">
    <property type="term" value="C:plasma membrane"/>
    <property type="evidence" value="ECO:0007669"/>
    <property type="project" value="UniProtKB-SubCell"/>
</dbReference>
<feature type="transmembrane region" description="Helical" evidence="22">
    <location>
        <begin position="380"/>
        <end position="406"/>
    </location>
</feature>
<feature type="transmembrane region" description="Helical" evidence="22">
    <location>
        <begin position="70"/>
        <end position="91"/>
    </location>
</feature>
<evidence type="ECO:0000256" key="19">
    <source>
        <dbReference type="ARBA" id="ARBA00032715"/>
    </source>
</evidence>
<dbReference type="GO" id="GO:0020037">
    <property type="term" value="F:heme binding"/>
    <property type="evidence" value="ECO:0007669"/>
    <property type="project" value="InterPro"/>
</dbReference>
<keyword evidence="15" id="KW-0408">Iron</keyword>
<feature type="transmembrane region" description="Helical" evidence="22">
    <location>
        <begin position="460"/>
        <end position="485"/>
    </location>
</feature>
<feature type="transmembrane region" description="Helical" evidence="22">
    <location>
        <begin position="418"/>
        <end position="440"/>
    </location>
</feature>
<evidence type="ECO:0000256" key="15">
    <source>
        <dbReference type="ARBA" id="ARBA00023004"/>
    </source>
</evidence>
<keyword evidence="14 22" id="KW-1133">Transmembrane helix</keyword>
<feature type="transmembrane region" description="Helical" evidence="22">
    <location>
        <begin position="346"/>
        <end position="368"/>
    </location>
</feature>
<evidence type="ECO:0000256" key="20">
    <source>
        <dbReference type="ARBA" id="ARBA00047816"/>
    </source>
</evidence>
<dbReference type="Gene3D" id="1.10.287.70">
    <property type="match status" value="1"/>
</dbReference>
<dbReference type="PANTHER" id="PTHR10422">
    <property type="entry name" value="CYTOCHROME C OXIDASE SUBUNIT 1"/>
    <property type="match status" value="1"/>
</dbReference>
<dbReference type="EC" id="7.1.1.9" evidence="4"/>
<dbReference type="PANTHER" id="PTHR10422:SF44">
    <property type="entry name" value="CYTOCHROME C OXIDASE SUBUNIT 1"/>
    <property type="match status" value="1"/>
</dbReference>
<dbReference type="OrthoDB" id="9759913at2"/>
<evidence type="ECO:0000256" key="9">
    <source>
        <dbReference type="ARBA" id="ARBA00022660"/>
    </source>
</evidence>
<evidence type="ECO:0000256" key="5">
    <source>
        <dbReference type="ARBA" id="ARBA00015947"/>
    </source>
</evidence>
<dbReference type="InterPro" id="IPR023616">
    <property type="entry name" value="Cyt_c_oxase-like_su1_dom"/>
</dbReference>
<evidence type="ECO:0000256" key="12">
    <source>
        <dbReference type="ARBA" id="ARBA00022967"/>
    </source>
</evidence>
<accession>A0A285RDN3</accession>
<dbReference type="GO" id="GO:0015990">
    <property type="term" value="P:electron transport coupled proton transport"/>
    <property type="evidence" value="ECO:0007669"/>
    <property type="project" value="TreeGrafter"/>
</dbReference>
<keyword evidence="10 21" id="KW-0812">Transmembrane</keyword>
<evidence type="ECO:0000256" key="3">
    <source>
        <dbReference type="ARBA" id="ARBA00009578"/>
    </source>
</evidence>
<gene>
    <name evidence="24" type="ORF">SAMN05880501_101462</name>
</gene>
<evidence type="ECO:0000256" key="6">
    <source>
        <dbReference type="ARBA" id="ARBA00022448"/>
    </source>
</evidence>
<evidence type="ECO:0000256" key="16">
    <source>
        <dbReference type="ARBA" id="ARBA00023008"/>
    </source>
</evidence>
<keyword evidence="12" id="KW-1278">Translocase</keyword>
<dbReference type="PRINTS" id="PR01165">
    <property type="entry name" value="CYCOXIDASEI"/>
</dbReference>
<feature type="transmembrane region" description="Helical" evidence="22">
    <location>
        <begin position="582"/>
        <end position="600"/>
    </location>
</feature>
<evidence type="ECO:0000256" key="4">
    <source>
        <dbReference type="ARBA" id="ARBA00012949"/>
    </source>
</evidence>
<dbReference type="GO" id="GO:0004129">
    <property type="term" value="F:cytochrome-c oxidase activity"/>
    <property type="evidence" value="ECO:0007669"/>
    <property type="project" value="UniProtKB-EC"/>
</dbReference>
<evidence type="ECO:0000256" key="11">
    <source>
        <dbReference type="ARBA" id="ARBA00022723"/>
    </source>
</evidence>
<dbReference type="GO" id="GO:0022904">
    <property type="term" value="P:respiratory electron transport chain"/>
    <property type="evidence" value="ECO:0007669"/>
    <property type="project" value="TreeGrafter"/>
</dbReference>
<feature type="transmembrane region" description="Helical" evidence="22">
    <location>
        <begin position="240"/>
        <end position="264"/>
    </location>
</feature>
<feature type="transmembrane region" description="Helical" evidence="22">
    <location>
        <begin position="276"/>
        <end position="298"/>
    </location>
</feature>
<dbReference type="InterPro" id="IPR036927">
    <property type="entry name" value="Cyt_c_oxase-like_su1_sf"/>
</dbReference>
<feature type="transmembrane region" description="Helical" evidence="22">
    <location>
        <begin position="557"/>
        <end position="576"/>
    </location>
</feature>
<protein>
    <recommendedName>
        <fullName evidence="5">Cytochrome c oxidase subunit 1</fullName>
        <ecNumber evidence="4">7.1.1.9</ecNumber>
    </recommendedName>
    <alternativeName>
        <fullName evidence="18">Cytochrome aa3 subunit 1</fullName>
    </alternativeName>
    <alternativeName>
        <fullName evidence="19">Cytochrome c oxidase polypeptide I</fullName>
    </alternativeName>
</protein>
<comment type="similarity">
    <text evidence="3 21">Belongs to the heme-copper respiratory oxidase family.</text>
</comment>
<dbReference type="GO" id="GO:0046872">
    <property type="term" value="F:metal ion binding"/>
    <property type="evidence" value="ECO:0007669"/>
    <property type="project" value="UniProtKB-KW"/>
</dbReference>
<dbReference type="PROSITE" id="PS50855">
    <property type="entry name" value="COX1"/>
    <property type="match status" value="1"/>
</dbReference>
<reference evidence="25" key="1">
    <citation type="submission" date="2017-08" db="EMBL/GenBank/DDBJ databases">
        <authorList>
            <person name="Varghese N."/>
            <person name="Submissions S."/>
        </authorList>
    </citation>
    <scope>NUCLEOTIDE SEQUENCE [LARGE SCALE GENOMIC DNA]</scope>
    <source>
        <strain evidence="25">JC22</strain>
    </source>
</reference>
<dbReference type="Gene3D" id="1.20.210.10">
    <property type="entry name" value="Cytochrome c oxidase-like, subunit I domain"/>
    <property type="match status" value="1"/>
</dbReference>
<evidence type="ECO:0000256" key="22">
    <source>
        <dbReference type="SAM" id="Phobius"/>
    </source>
</evidence>
<keyword evidence="8 21" id="KW-0349">Heme</keyword>
<keyword evidence="17 22" id="KW-0472">Membrane</keyword>
<proteinExistence type="inferred from homology"/>
<evidence type="ECO:0000256" key="18">
    <source>
        <dbReference type="ARBA" id="ARBA00031397"/>
    </source>
</evidence>
<keyword evidence="9 21" id="KW-0679">Respiratory chain</keyword>
<organism evidence="24 25">
    <name type="scientific">Ureibacillus xyleni</name>
    <dbReference type="NCBI Taxonomy" id="614648"/>
    <lineage>
        <taxon>Bacteria</taxon>
        <taxon>Bacillati</taxon>
        <taxon>Bacillota</taxon>
        <taxon>Bacilli</taxon>
        <taxon>Bacillales</taxon>
        <taxon>Caryophanaceae</taxon>
        <taxon>Ureibacillus</taxon>
    </lineage>
</organism>
<evidence type="ECO:0000256" key="8">
    <source>
        <dbReference type="ARBA" id="ARBA00022617"/>
    </source>
</evidence>
<feature type="transmembrane region" description="Helical" evidence="22">
    <location>
        <begin position="112"/>
        <end position="133"/>
    </location>
</feature>
<dbReference type="InterPro" id="IPR023615">
    <property type="entry name" value="Cyt_c_Oxase_su1_BS"/>
</dbReference>
<keyword evidence="11" id="KW-0479">Metal-binding</keyword>
<dbReference type="Proteomes" id="UP000219636">
    <property type="component" value="Unassembled WGS sequence"/>
</dbReference>
<keyword evidence="16" id="KW-0186">Copper</keyword>
<keyword evidence="25" id="KW-1185">Reference proteome</keyword>
<comment type="catalytic activity">
    <reaction evidence="20">
        <text>4 Fe(II)-[cytochrome c] + O2 + 8 H(+)(in) = 4 Fe(III)-[cytochrome c] + 2 H2O + 4 H(+)(out)</text>
        <dbReference type="Rhea" id="RHEA:11436"/>
        <dbReference type="Rhea" id="RHEA-COMP:10350"/>
        <dbReference type="Rhea" id="RHEA-COMP:14399"/>
        <dbReference type="ChEBI" id="CHEBI:15377"/>
        <dbReference type="ChEBI" id="CHEBI:15378"/>
        <dbReference type="ChEBI" id="CHEBI:15379"/>
        <dbReference type="ChEBI" id="CHEBI:29033"/>
        <dbReference type="ChEBI" id="CHEBI:29034"/>
        <dbReference type="EC" id="7.1.1.9"/>
    </reaction>
</comment>
<evidence type="ECO:0000256" key="10">
    <source>
        <dbReference type="ARBA" id="ARBA00022692"/>
    </source>
</evidence>
<dbReference type="PROSITE" id="PS00077">
    <property type="entry name" value="COX1_CUB"/>
    <property type="match status" value="1"/>
</dbReference>
<dbReference type="Pfam" id="PF00115">
    <property type="entry name" value="COX1"/>
    <property type="match status" value="1"/>
</dbReference>
<keyword evidence="6 21" id="KW-0813">Transport</keyword>
<comment type="subcellular location">
    <subcellularLocation>
        <location evidence="1">Cell membrane</location>
        <topology evidence="1">Multi-pass membrane protein</topology>
    </subcellularLocation>
</comment>
<feature type="transmembrane region" description="Helical" evidence="22">
    <location>
        <begin position="193"/>
        <end position="220"/>
    </location>
</feature>
<sequence>MSSVAVSKKKGFGAVLWDYLTTVDHKKLGVMYLFAGVLFFAIAGFEALLMRIQLMVPNNDFISAGLFNELLTMHGTTMLFLAATPLLFGFMNAIVPLQIGARDVAFPFLNSLGFWLFFLGAIFMHLSFFMGGAPDAGWTSYASLSLYSPGHGIDFYVLGLQISGAGTLISGINFIVTIITMRAPGMTFMRMPLFTWTTLISSSLILFAFPPLTVGLFFMLVDRMFGANFFDHTMGGNTIIWEHLFWIFGHPEVYILVLPAFGLFSEIIPVFARKRLFGYSSMVFATILIGFLGFMVWAHHMFTVGMGPTANAIFAIATMAIAVPTGMKVFNWILTIWGGSIKVTVPMLYALGFIPSFVAGGVTGVMMATAPLDYQLHDSYFIVAHFHYVIVGGIVTAIFGSMHYYWPIMFNRTLSEKLGVLTFWVFFIGFHLTFFLQHFLGLMGMPRRVFTFQADQGWDLFNYISSIGAIMMAVGVVLLVINVLLSIKTPPVNRRDYWGDGRSLEWSIQLPVPFYNFKQTPLVRGFDPCWLEKQEGNKEMMTYAEPLGDIHMPNNSILPLIMSIGLFIAAFGALYHPDGVSWSVPVIVIGLGITVLAMITRSVKDDHGFHVHVEEVIATEERLYGKGGNK</sequence>